<name>B8LD19_THAPS</name>
<organism evidence="6 7">
    <name type="scientific">Thalassiosira pseudonana</name>
    <name type="common">Marine diatom</name>
    <name type="synonym">Cyclotella nana</name>
    <dbReference type="NCBI Taxonomy" id="35128"/>
    <lineage>
        <taxon>Eukaryota</taxon>
        <taxon>Sar</taxon>
        <taxon>Stramenopiles</taxon>
        <taxon>Ochrophyta</taxon>
        <taxon>Bacillariophyta</taxon>
        <taxon>Coscinodiscophyceae</taxon>
        <taxon>Thalassiosirophycidae</taxon>
        <taxon>Thalassiosirales</taxon>
        <taxon>Thalassiosiraceae</taxon>
        <taxon>Thalassiosira</taxon>
    </lineage>
</organism>
<reference evidence="6 7" key="1">
    <citation type="journal article" date="2004" name="Science">
        <title>The genome of the diatom Thalassiosira pseudonana: ecology, evolution, and metabolism.</title>
        <authorList>
            <person name="Armbrust E.V."/>
            <person name="Berges J.A."/>
            <person name="Bowler C."/>
            <person name="Green B.R."/>
            <person name="Martinez D."/>
            <person name="Putnam N.H."/>
            <person name="Zhou S."/>
            <person name="Allen A.E."/>
            <person name="Apt K.E."/>
            <person name="Bechner M."/>
            <person name="Brzezinski M.A."/>
            <person name="Chaal B.K."/>
            <person name="Chiovitti A."/>
            <person name="Davis A.K."/>
            <person name="Demarest M.S."/>
            <person name="Detter J.C."/>
            <person name="Glavina T."/>
            <person name="Goodstein D."/>
            <person name="Hadi M.Z."/>
            <person name="Hellsten U."/>
            <person name="Hildebrand M."/>
            <person name="Jenkins B.D."/>
            <person name="Jurka J."/>
            <person name="Kapitonov V.V."/>
            <person name="Kroger N."/>
            <person name="Lau W.W."/>
            <person name="Lane T.W."/>
            <person name="Larimer F.W."/>
            <person name="Lippmeier J.C."/>
            <person name="Lucas S."/>
            <person name="Medina M."/>
            <person name="Montsant A."/>
            <person name="Obornik M."/>
            <person name="Parker M.S."/>
            <person name="Palenik B."/>
            <person name="Pazour G.J."/>
            <person name="Richardson P.M."/>
            <person name="Rynearson T.A."/>
            <person name="Saito M.A."/>
            <person name="Schwartz D.C."/>
            <person name="Thamatrakoln K."/>
            <person name="Valentin K."/>
            <person name="Vardi A."/>
            <person name="Wilkerson F.P."/>
            <person name="Rokhsar D.S."/>
        </authorList>
    </citation>
    <scope>NUCLEOTIDE SEQUENCE [LARGE SCALE GENOMIC DNA]</scope>
    <source>
        <strain evidence="6 7">CCMP1335</strain>
    </source>
</reference>
<keyword evidence="3" id="KW-0862">Zinc</keyword>
<keyword evidence="2" id="KW-0863">Zinc-finger</keyword>
<dbReference type="OMA" id="GCHEAKL"/>
<keyword evidence="7" id="KW-1185">Reference proteome</keyword>
<dbReference type="SMART" id="SM00551">
    <property type="entry name" value="ZnF_TAZ"/>
    <property type="match status" value="1"/>
</dbReference>
<dbReference type="SUPFAM" id="SSF57933">
    <property type="entry name" value="TAZ domain"/>
    <property type="match status" value="1"/>
</dbReference>
<feature type="compositionally biased region" description="Polar residues" evidence="4">
    <location>
        <begin position="248"/>
        <end position="263"/>
    </location>
</feature>
<dbReference type="RefSeq" id="XP_002296907.1">
    <property type="nucleotide sequence ID" value="XM_002296871.1"/>
</dbReference>
<evidence type="ECO:0000256" key="1">
    <source>
        <dbReference type="ARBA" id="ARBA00022723"/>
    </source>
</evidence>
<dbReference type="InterPro" id="IPR000197">
    <property type="entry name" value="Znf_TAZ"/>
</dbReference>
<evidence type="ECO:0000256" key="2">
    <source>
        <dbReference type="ARBA" id="ARBA00022771"/>
    </source>
</evidence>
<dbReference type="PaxDb" id="35128-Thaps269975"/>
<dbReference type="Proteomes" id="UP000001449">
    <property type="component" value="Unassembled WGS sequence"/>
</dbReference>
<dbReference type="InParanoid" id="B8LD19"/>
<reference evidence="6 7" key="2">
    <citation type="journal article" date="2008" name="Nature">
        <title>The Phaeodactylum genome reveals the evolutionary history of diatom genomes.</title>
        <authorList>
            <person name="Bowler C."/>
            <person name="Allen A.E."/>
            <person name="Badger J.H."/>
            <person name="Grimwood J."/>
            <person name="Jabbari K."/>
            <person name="Kuo A."/>
            <person name="Maheswari U."/>
            <person name="Martens C."/>
            <person name="Maumus F."/>
            <person name="Otillar R.P."/>
            <person name="Rayko E."/>
            <person name="Salamov A."/>
            <person name="Vandepoele K."/>
            <person name="Beszteri B."/>
            <person name="Gruber A."/>
            <person name="Heijde M."/>
            <person name="Katinka M."/>
            <person name="Mock T."/>
            <person name="Valentin K."/>
            <person name="Verret F."/>
            <person name="Berges J.A."/>
            <person name="Brownlee C."/>
            <person name="Cadoret J.P."/>
            <person name="Chiovitti A."/>
            <person name="Choi C.J."/>
            <person name="Coesel S."/>
            <person name="De Martino A."/>
            <person name="Detter J.C."/>
            <person name="Durkin C."/>
            <person name="Falciatore A."/>
            <person name="Fournet J."/>
            <person name="Haruta M."/>
            <person name="Huysman M.J."/>
            <person name="Jenkins B.D."/>
            <person name="Jiroutova K."/>
            <person name="Jorgensen R.E."/>
            <person name="Joubert Y."/>
            <person name="Kaplan A."/>
            <person name="Kroger N."/>
            <person name="Kroth P.G."/>
            <person name="La Roche J."/>
            <person name="Lindquist E."/>
            <person name="Lommer M."/>
            <person name="Martin-Jezequel V."/>
            <person name="Lopez P.J."/>
            <person name="Lucas S."/>
            <person name="Mangogna M."/>
            <person name="McGinnis K."/>
            <person name="Medlin L.K."/>
            <person name="Montsant A."/>
            <person name="Oudot-Le Secq M.P."/>
            <person name="Napoli C."/>
            <person name="Obornik M."/>
            <person name="Parker M.S."/>
            <person name="Petit J.L."/>
            <person name="Porcel B.M."/>
            <person name="Poulsen N."/>
            <person name="Robison M."/>
            <person name="Rychlewski L."/>
            <person name="Rynearson T.A."/>
            <person name="Schmutz J."/>
            <person name="Shapiro H."/>
            <person name="Siaut M."/>
            <person name="Stanley M."/>
            <person name="Sussman M.R."/>
            <person name="Taylor A.R."/>
            <person name="Vardi A."/>
            <person name="von Dassow P."/>
            <person name="Vyverman W."/>
            <person name="Willis A."/>
            <person name="Wyrwicz L.S."/>
            <person name="Rokhsar D.S."/>
            <person name="Weissenbach J."/>
            <person name="Armbrust E.V."/>
            <person name="Green B.R."/>
            <person name="Van de Peer Y."/>
            <person name="Grigoriev I.V."/>
        </authorList>
    </citation>
    <scope>NUCLEOTIDE SEQUENCE [LARGE SCALE GENOMIC DNA]</scope>
    <source>
        <strain evidence="6 7">CCMP1335</strain>
    </source>
</reference>
<dbReference type="Pfam" id="PF02135">
    <property type="entry name" value="zf-TAZ"/>
    <property type="match status" value="1"/>
</dbReference>
<dbReference type="KEGG" id="tps:THAPSDRAFT_269975"/>
<feature type="domain" description="TAZ-type" evidence="5">
    <location>
        <begin position="81"/>
        <end position="168"/>
    </location>
</feature>
<dbReference type="EMBL" id="DS999419">
    <property type="protein sequence ID" value="EED86635.1"/>
    <property type="molecule type" value="Genomic_DNA"/>
</dbReference>
<dbReference type="GeneID" id="7446265"/>
<protein>
    <recommendedName>
        <fullName evidence="5">TAZ-type domain-containing protein</fullName>
    </recommendedName>
</protein>
<proteinExistence type="predicted"/>
<dbReference type="PROSITE" id="PS50134">
    <property type="entry name" value="ZF_TAZ"/>
    <property type="match status" value="1"/>
</dbReference>
<keyword evidence="1" id="KW-0479">Metal-binding</keyword>
<feature type="compositionally biased region" description="Low complexity" evidence="4">
    <location>
        <begin position="34"/>
        <end position="57"/>
    </location>
</feature>
<dbReference type="eggNOG" id="ENOG502SQUU">
    <property type="taxonomic scope" value="Eukaryota"/>
</dbReference>
<evidence type="ECO:0000313" key="6">
    <source>
        <dbReference type="EMBL" id="EED86635.1"/>
    </source>
</evidence>
<gene>
    <name evidence="6" type="primary">ZFP21</name>
    <name evidence="6" type="ORF">THAPSDRAFT_269975</name>
</gene>
<evidence type="ECO:0000313" key="7">
    <source>
        <dbReference type="Proteomes" id="UP000001449"/>
    </source>
</evidence>
<dbReference type="AlphaFoldDB" id="B8LD19"/>
<sequence>MSSINHRSPPSNHIFNGPTQIMASTQQHSFCQETSTTTLSSSSSPLSTPNNTPHTSPIASATRDHQQQHQHMGGANNVGELVAKAKKAAASLWMILHAQNCRLGKDCCPHQSCAETKLLLVHVKQCPAGPNFHCPSKCKGCNETRKLLAHYRQCKEMRTKQIGSGVPRKNQQEQSCLVCSLMARYAKNVMDKSKQKNNVASLLAANLSSSTDAKFNVKKCQFLERTPSMTLMPPPPPRRLNNSSSTNMEHQANASFGSPPTTSQLMHSRIAAVASVTDPRQESNGCDPSLLGKSVDSSCQVPFPTLRRRDPRPASRALDEGLIIPGTSSMRISTSSVLRRPRSESYDERESRNSVKFAPSMTTSMKYYSDEMVEEEPQYVVPTSPSRPRSASCGNVGNSVALASTGCETIDEEGVEHDDVVFPMD</sequence>
<dbReference type="Gene3D" id="1.20.1020.10">
    <property type="entry name" value="TAZ domain"/>
    <property type="match status" value="1"/>
</dbReference>
<evidence type="ECO:0000256" key="4">
    <source>
        <dbReference type="SAM" id="MobiDB-lite"/>
    </source>
</evidence>
<dbReference type="GO" id="GO:0008270">
    <property type="term" value="F:zinc ion binding"/>
    <property type="evidence" value="ECO:0007669"/>
    <property type="project" value="UniProtKB-KW"/>
</dbReference>
<evidence type="ECO:0000259" key="5">
    <source>
        <dbReference type="PROSITE" id="PS50134"/>
    </source>
</evidence>
<feature type="region of interest" description="Disordered" evidence="4">
    <location>
        <begin position="227"/>
        <end position="263"/>
    </location>
</feature>
<dbReference type="InterPro" id="IPR035898">
    <property type="entry name" value="TAZ_dom_sf"/>
</dbReference>
<accession>B8LD19</accession>
<feature type="region of interest" description="Disordered" evidence="4">
    <location>
        <begin position="25"/>
        <end position="72"/>
    </location>
</feature>
<dbReference type="HOGENOM" id="CLU_684202_0_0_1"/>
<evidence type="ECO:0000256" key="3">
    <source>
        <dbReference type="ARBA" id="ARBA00022833"/>
    </source>
</evidence>